<dbReference type="RefSeq" id="WP_154440836.1">
    <property type="nucleotide sequence ID" value="NZ_JAHLPJ010000001.1"/>
</dbReference>
<feature type="domain" description="Phosphoribulokinase/uridine kinase" evidence="1">
    <location>
        <begin position="293"/>
        <end position="488"/>
    </location>
</feature>
<dbReference type="GO" id="GO:0005524">
    <property type="term" value="F:ATP binding"/>
    <property type="evidence" value="ECO:0007669"/>
    <property type="project" value="InterPro"/>
</dbReference>
<keyword evidence="2" id="KW-0808">Transferase</keyword>
<keyword evidence="3" id="KW-1185">Reference proteome</keyword>
<evidence type="ECO:0000259" key="1">
    <source>
        <dbReference type="Pfam" id="PF00485"/>
    </source>
</evidence>
<accession>A0A6N7XWJ8</accession>
<sequence length="555" mass="63863">MKNEMKIYVENIGEYISLKEGTNLKEATEIVFKEKHKKYLGAKINNEVFNLNKMAEDGMSINFLTIEDTDGYRIYTRTISAVFIMACKSIIPNKTVRIEHFLGEGLYASFEKDYSITFKKVKEIQDKMDEIIKSDIPIIRQKMSKETAMKVFEEYNYIDKIRLFNTLDRIDIDVYDIGGHIDTYHGFLAPSTGYLEIFELKYYYPGILILFSGMNSNYKLPEFKELKKLSKVFKEANDWGDILDLAYIGSLNEKIINGGIGEVIGISEALHEKKIANIADKICEDEDLHLVLIAGPSSSGKTTFSKRLEMQLKVNGKKPISISVDNYFVDREKTPLNEDGSYNFETIDAIDLESLNEDLVKLLEGEEIELPKFNFITGKREKSGKKLKIDKSNPIIVEGIHSLNPKMTSYIPEKNKYKIYISALTQLNIDAHNRIPTTDARLVRRIVRDIKYRGIDATKTLEMWAGVRAGEEKYIFPFQEEADIMFNSALVYELAVLKKHIKPLLEEIDSNNIYYGEAKKLLKFLEYFVDIENEDLIPPNSILREFIGKTAFDIH</sequence>
<proteinExistence type="predicted"/>
<dbReference type="Gene3D" id="3.30.980.10">
    <property type="entry name" value="Threonyl-trna Synthetase, Chain A, domain 2"/>
    <property type="match status" value="1"/>
</dbReference>
<comment type="caution">
    <text evidence="2">The sequence shown here is derived from an EMBL/GenBank/DDBJ whole genome shotgun (WGS) entry which is preliminary data.</text>
</comment>
<protein>
    <submittedName>
        <fullName evidence="2">Nucleoside kinase</fullName>
    </submittedName>
</protein>
<dbReference type="InterPro" id="IPR018163">
    <property type="entry name" value="Thr/Ala-tRNA-synth_IIc_edit"/>
</dbReference>
<dbReference type="CDD" id="cd02028">
    <property type="entry name" value="UMPK_like"/>
    <property type="match status" value="1"/>
</dbReference>
<dbReference type="InterPro" id="IPR006083">
    <property type="entry name" value="PRK/URK"/>
</dbReference>
<dbReference type="EMBL" id="VUNQ01000026">
    <property type="protein sequence ID" value="MSU02187.1"/>
    <property type="molecule type" value="Genomic_DNA"/>
</dbReference>
<dbReference type="SUPFAM" id="SSF52540">
    <property type="entry name" value="P-loop containing nucleoside triphosphate hydrolases"/>
    <property type="match status" value="1"/>
</dbReference>
<dbReference type="GO" id="GO:0016301">
    <property type="term" value="F:kinase activity"/>
    <property type="evidence" value="ECO:0007669"/>
    <property type="project" value="UniProtKB-KW"/>
</dbReference>
<dbReference type="AlphaFoldDB" id="A0A6N7XWJ8"/>
<name>A0A6N7XWJ8_9FIRM</name>
<gene>
    <name evidence="2" type="ORF">FYJ83_11960</name>
</gene>
<dbReference type="SUPFAM" id="SSF55186">
    <property type="entry name" value="ThrRS/AlaRS common domain"/>
    <property type="match status" value="1"/>
</dbReference>
<dbReference type="PANTHER" id="PTHR10285">
    <property type="entry name" value="URIDINE KINASE"/>
    <property type="match status" value="1"/>
</dbReference>
<dbReference type="InterPro" id="IPR027417">
    <property type="entry name" value="P-loop_NTPase"/>
</dbReference>
<evidence type="ECO:0000313" key="3">
    <source>
        <dbReference type="Proteomes" id="UP000469523"/>
    </source>
</evidence>
<reference evidence="2 3" key="1">
    <citation type="submission" date="2019-09" db="EMBL/GenBank/DDBJ databases">
        <title>In-depth cultivation of the pig gut microbiome towards novel bacterial diversity and tailored functional studies.</title>
        <authorList>
            <person name="Wylensek D."/>
            <person name="Hitch T.C.A."/>
            <person name="Clavel T."/>
        </authorList>
    </citation>
    <scope>NUCLEOTIDE SEQUENCE [LARGE SCALE GENOMIC DNA]</scope>
    <source>
        <strain evidence="2 3">WCA3-693-APC-4?</strain>
    </source>
</reference>
<keyword evidence="2" id="KW-0418">Kinase</keyword>
<dbReference type="Gene3D" id="3.40.50.300">
    <property type="entry name" value="P-loop containing nucleotide triphosphate hydrolases"/>
    <property type="match status" value="1"/>
</dbReference>
<dbReference type="Proteomes" id="UP000469523">
    <property type="component" value="Unassembled WGS sequence"/>
</dbReference>
<evidence type="ECO:0000313" key="2">
    <source>
        <dbReference type="EMBL" id="MSU02187.1"/>
    </source>
</evidence>
<organism evidence="2 3">
    <name type="scientific">Tissierella pigra</name>
    <dbReference type="NCBI Taxonomy" id="2607614"/>
    <lineage>
        <taxon>Bacteria</taxon>
        <taxon>Bacillati</taxon>
        <taxon>Bacillota</taxon>
        <taxon>Tissierellia</taxon>
        <taxon>Tissierellales</taxon>
        <taxon>Tissierellaceae</taxon>
        <taxon>Tissierella</taxon>
    </lineage>
</organism>
<dbReference type="Pfam" id="PF00485">
    <property type="entry name" value="PRK"/>
    <property type="match status" value="1"/>
</dbReference>